<name>A0A242JYN8_9ENTE</name>
<protein>
    <submittedName>
        <fullName evidence="1">Uncharacterized protein</fullName>
    </submittedName>
</protein>
<dbReference type="AlphaFoldDB" id="A0A242JYN8"/>
<dbReference type="EMBL" id="NGMM01000009">
    <property type="protein sequence ID" value="OTP09813.1"/>
    <property type="molecule type" value="Genomic_DNA"/>
</dbReference>
<reference evidence="1" key="1">
    <citation type="submission" date="2017-05" db="EMBL/GenBank/DDBJ databases">
        <title>The Genome Sequence of Enterococcus sp. 9E7_DIV0242.</title>
        <authorList>
            <consortium name="The Broad Institute Genomics Platform"/>
            <consortium name="The Broad Institute Genomic Center for Infectious Diseases"/>
            <person name="Earl A."/>
            <person name="Manson A."/>
            <person name="Schwartman J."/>
            <person name="Gilmore M."/>
            <person name="Abouelleil A."/>
            <person name="Cao P."/>
            <person name="Chapman S."/>
            <person name="Cusick C."/>
            <person name="Shea T."/>
            <person name="Young S."/>
            <person name="Neafsey D."/>
            <person name="Nusbaum C."/>
            <person name="Birren B."/>
        </authorList>
    </citation>
    <scope>NUCLEOTIDE SEQUENCE [LARGE SCALE GENOMIC DNA]</scope>
    <source>
        <strain evidence="1">9E7_DIV0242</strain>
    </source>
</reference>
<dbReference type="RefSeq" id="WP_339101759.1">
    <property type="nucleotide sequence ID" value="NZ_CP147247.1"/>
</dbReference>
<evidence type="ECO:0000313" key="1">
    <source>
        <dbReference type="EMBL" id="OTP09813.1"/>
    </source>
</evidence>
<organism evidence="1">
    <name type="scientific">Candidatus Enterococcus clewellii</name>
    <dbReference type="NCBI Taxonomy" id="1834193"/>
    <lineage>
        <taxon>Bacteria</taxon>
        <taxon>Bacillati</taxon>
        <taxon>Bacillota</taxon>
        <taxon>Bacilli</taxon>
        <taxon>Lactobacillales</taxon>
        <taxon>Enterococcaceae</taxon>
        <taxon>Enterococcus</taxon>
    </lineage>
</organism>
<proteinExistence type="predicted"/>
<accession>A0A242JYN8</accession>
<evidence type="ECO:0000313" key="2">
    <source>
        <dbReference type="EMBL" id="WYJ91812.1"/>
    </source>
</evidence>
<reference evidence="2" key="2">
    <citation type="submission" date="2017-05" db="EMBL/GenBank/DDBJ databases">
        <authorList>
            <consortium name="The Broad Institute Genomics Platform"/>
            <consortium name="The Broad Institute Genomic Center for Infectious Diseases"/>
            <person name="Earl A."/>
            <person name="Manson A."/>
            <person name="Schwartman J."/>
            <person name="Gilmore M."/>
            <person name="Abouelleil A."/>
            <person name="Cao P."/>
            <person name="Chapman S."/>
            <person name="Cusick C."/>
            <person name="Shea T."/>
            <person name="Young S."/>
            <person name="Neafsey D."/>
            <person name="Nusbaum C."/>
            <person name="Birren B."/>
        </authorList>
    </citation>
    <scope>NUCLEOTIDE SEQUENCE</scope>
    <source>
        <strain evidence="2">9E7_DIV0242</strain>
    </source>
</reference>
<sequence length="50" mass="5979">MDKEKAKRRVSFHSSRNEDIENSLWDSRFVRLFKGERGISRNNSAYIFIS</sequence>
<dbReference type="EMBL" id="CP147247">
    <property type="protein sequence ID" value="WYJ91812.1"/>
    <property type="molecule type" value="Genomic_DNA"/>
</dbReference>
<keyword evidence="3" id="KW-1185">Reference proteome</keyword>
<dbReference type="Proteomes" id="UP000195141">
    <property type="component" value="Chromosome"/>
</dbReference>
<evidence type="ECO:0000313" key="3">
    <source>
        <dbReference type="Proteomes" id="UP000195141"/>
    </source>
</evidence>
<gene>
    <name evidence="2" type="ORF">A5888_003580</name>
    <name evidence="1" type="ORF">A5888_004009</name>
</gene>
<reference evidence="2" key="3">
    <citation type="submission" date="2024-03" db="EMBL/GenBank/DDBJ databases">
        <title>The Genome Sequence of Enterococcus sp. DIV0242b.</title>
        <authorList>
            <consortium name="The Broad Institute Genomics Platform"/>
            <consortium name="The Broad Institute Microbial Omics Core"/>
            <consortium name="The Broad Institute Genomic Center for Infectious Diseases"/>
            <person name="Earl A."/>
            <person name="Manson A."/>
            <person name="Gilmore M."/>
            <person name="Schwartman J."/>
            <person name="Shea T."/>
            <person name="Abouelleil A."/>
            <person name="Cao P."/>
            <person name="Chapman S."/>
            <person name="Cusick C."/>
            <person name="Young S."/>
            <person name="Neafsey D."/>
            <person name="Nusbaum C."/>
            <person name="Birren B."/>
        </authorList>
    </citation>
    <scope>NUCLEOTIDE SEQUENCE</scope>
    <source>
        <strain evidence="2">9E7_DIV0242</strain>
    </source>
</reference>